<dbReference type="EMBL" id="JADPKZ010000032">
    <property type="protein sequence ID" value="MBF8377117.1"/>
    <property type="molecule type" value="Genomic_DNA"/>
</dbReference>
<feature type="coiled-coil region" evidence="4">
    <location>
        <begin position="965"/>
        <end position="1051"/>
    </location>
</feature>
<evidence type="ECO:0000256" key="4">
    <source>
        <dbReference type="SAM" id="Coils"/>
    </source>
</evidence>
<feature type="coiled-coil region" evidence="4">
    <location>
        <begin position="191"/>
        <end position="294"/>
    </location>
</feature>
<feature type="coiled-coil region" evidence="4">
    <location>
        <begin position="723"/>
        <end position="773"/>
    </location>
</feature>
<reference evidence="6 7" key="1">
    <citation type="submission" date="2020-11" db="EMBL/GenBank/DDBJ databases">
        <title>Genomic insight of Alicyclobacillus mali FL 18 reveals a new arsenic-resistant strain, with potential in environmental biotechnology.</title>
        <authorList>
            <person name="Fiorentino G."/>
            <person name="Gallo G."/>
            <person name="Aulitto M."/>
        </authorList>
    </citation>
    <scope>NUCLEOTIDE SEQUENCE [LARGE SCALE GENOMIC DNA]</scope>
    <source>
        <strain evidence="6 7">FL 18</strain>
    </source>
</reference>
<comment type="caution">
    <text evidence="6">The sequence shown here is derived from an EMBL/GenBank/DDBJ whole genome shotgun (WGS) entry which is preliminary data.</text>
</comment>
<sequence length="1223" mass="135179">MRPIRLVIQGLRSYRERQEIDFQALTEHGLFGIFGPTGSGKSTILDAITLALFGSATRASHNTQGTVNPLEARMEIVFEFEIGIGERRRRYRVERAFKRGKGAFSVMTAASRLVEIENPESDSPGLVMVAEGANEVDAAIKGILGLTEDDFTRAVVLPQGQFAEFLRLSGAERGMMLERLFGLERYGKKLADKVSRRLAEANQEVGQLEAALAEVGDASEEALARAQTVLQEATSALRAAEAARRDAEAHLRELERVAELDAERRQAEAEAQRLRDRAEEMARLEEKLLRHRRASALMPFVKAWEEAVEGARAAEAGAQSAGAALRAAQARVDEAARSERDAAARREAEEPALLAQQALLREAEALERAWVDKARAAAEAEAELQAQRARLAAAQEACAQLEAEAQALRDGLDEAERAFRAHHVPPDVRSALDHLRRARDDWKAAALAREREAGLLAARRADMEAAERTYRAAHEARSALLEESETLEAVKAAHEGSKPAVSRDGIAHLRTWLLRAEERVHELAQAEQAVAAARKRRETVERARAQAEDVRNARANAAEAAREAMECLRSERDRRWSARERELLAALARELVEGQPCPVCGSTHHPSPAVGDVDEADPWTDADDLALAGAESAWREAEDALREAERQYQAAFAQAEVAERDLARAEEERARRLEALAELWPEAPWAAGADVPESADGFRPHLRRAADEIAAGEEAWAAWEAQAKELADQLAVLTERLQRASGEVLAAEERLKAAKAEWERQRASADLAEEQVRASAEALRRAAEAVSLGDGFEGEALAQVVEERLRRLEDDDRQAAEADALRQRLAADLAQVNARLQRAEREKVEAERLAHEVEIQVAQLRSAEESDRRRLHEMTGGRPVAEARADVEAALEALRRALAEAVRSRQEAEVAHDKARTEVAQAEAALQAALRSEARAREAMDSALAESDFATPGDVRDALLDAREADALEAEMEQYRDAVQAVRQRLTDLERQLAGRRVDEQELAEARARAQAAEAAHGEAQQRVGAFRQQLEDLEARRTRFTEVSTKLEQAREIARRLKTLSDVLRANAFVQFVGREEMAQVVRQASDRLASLTHGRYRLVLAPNGDFVMRDDHLGGVERPVSTLSGGESFVASLSLALALSAHIQLRGQHPLEFFFLDEGFGTLDPELLDVVMSSLERLRHERMAIGLISHVPELRERVPRRLVVEPAEPGGRGTRVRLERA</sequence>
<feature type="coiled-coil region" evidence="4">
    <location>
        <begin position="377"/>
        <end position="418"/>
    </location>
</feature>
<dbReference type="PANTHER" id="PTHR32114">
    <property type="entry name" value="ABC TRANSPORTER ABCH.3"/>
    <property type="match status" value="1"/>
</dbReference>
<keyword evidence="4" id="KW-0175">Coiled coil</keyword>
<feature type="coiled-coil region" evidence="4">
    <location>
        <begin position="798"/>
        <end position="939"/>
    </location>
</feature>
<keyword evidence="7" id="KW-1185">Reference proteome</keyword>
<evidence type="ECO:0000256" key="3">
    <source>
        <dbReference type="ARBA" id="ARBA00013368"/>
    </source>
</evidence>
<dbReference type="InterPro" id="IPR027417">
    <property type="entry name" value="P-loop_NTPase"/>
</dbReference>
<comment type="similarity">
    <text evidence="1">Belongs to the SMC family. SbcC subfamily.</text>
</comment>
<dbReference type="InterPro" id="IPR038729">
    <property type="entry name" value="Rad50/SbcC_AAA"/>
</dbReference>
<evidence type="ECO:0000313" key="6">
    <source>
        <dbReference type="EMBL" id="MBF8377117.1"/>
    </source>
</evidence>
<evidence type="ECO:0000256" key="2">
    <source>
        <dbReference type="ARBA" id="ARBA00011322"/>
    </source>
</evidence>
<proteinExistence type="inferred from homology"/>
<evidence type="ECO:0000313" key="7">
    <source>
        <dbReference type="Proteomes" id="UP000642910"/>
    </source>
</evidence>
<dbReference type="RefSeq" id="WP_195867234.1">
    <property type="nucleotide sequence ID" value="NZ_JADPKZ010000032.1"/>
</dbReference>
<dbReference type="Pfam" id="PF13476">
    <property type="entry name" value="AAA_23"/>
    <property type="match status" value="1"/>
</dbReference>
<comment type="subunit">
    <text evidence="2">Heterodimer of SbcC and SbcD.</text>
</comment>
<dbReference type="SUPFAM" id="SSF52540">
    <property type="entry name" value="P-loop containing nucleoside triphosphate hydrolases"/>
    <property type="match status" value="1"/>
</dbReference>
<name>A0ABS0F1G6_9BACL</name>
<feature type="coiled-coil region" evidence="4">
    <location>
        <begin position="627"/>
        <end position="675"/>
    </location>
</feature>
<accession>A0ABS0F1G6</accession>
<dbReference type="PANTHER" id="PTHR32114:SF2">
    <property type="entry name" value="ABC TRANSPORTER ABCH.3"/>
    <property type="match status" value="1"/>
</dbReference>
<protein>
    <recommendedName>
        <fullName evidence="3">Nuclease SbcCD subunit C</fullName>
    </recommendedName>
</protein>
<evidence type="ECO:0000256" key="1">
    <source>
        <dbReference type="ARBA" id="ARBA00006930"/>
    </source>
</evidence>
<feature type="coiled-coil region" evidence="4">
    <location>
        <begin position="516"/>
        <end position="563"/>
    </location>
</feature>
<organism evidence="6 7">
    <name type="scientific">Alicyclobacillus mali</name>
    <name type="common">ex Roth et al. 2021</name>
    <dbReference type="NCBI Taxonomy" id="1123961"/>
    <lineage>
        <taxon>Bacteria</taxon>
        <taxon>Bacillati</taxon>
        <taxon>Bacillota</taxon>
        <taxon>Bacilli</taxon>
        <taxon>Bacillales</taxon>
        <taxon>Alicyclobacillaceae</taxon>
        <taxon>Alicyclobacillus</taxon>
    </lineage>
</organism>
<evidence type="ECO:0000259" key="5">
    <source>
        <dbReference type="Pfam" id="PF13476"/>
    </source>
</evidence>
<dbReference type="Proteomes" id="UP000642910">
    <property type="component" value="Unassembled WGS sequence"/>
</dbReference>
<dbReference type="Gene3D" id="3.40.50.300">
    <property type="entry name" value="P-loop containing nucleotide triphosphate hydrolases"/>
    <property type="match status" value="2"/>
</dbReference>
<dbReference type="Pfam" id="PF13558">
    <property type="entry name" value="SbcC_Walker_B"/>
    <property type="match status" value="1"/>
</dbReference>
<feature type="domain" description="Rad50/SbcC-type AAA" evidence="5">
    <location>
        <begin position="5"/>
        <end position="214"/>
    </location>
</feature>
<gene>
    <name evidence="6" type="ORF">IW967_04420</name>
</gene>